<dbReference type="GO" id="GO:0009089">
    <property type="term" value="P:lysine biosynthetic process via diaminopimelate"/>
    <property type="evidence" value="ECO:0007669"/>
    <property type="project" value="UniProtKB-UniRule"/>
</dbReference>
<keyword evidence="3" id="KW-0028">Amino-acid biosynthesis</keyword>
<organism evidence="5 6">
    <name type="scientific">Halomonas ventosae</name>
    <dbReference type="NCBI Taxonomy" id="229007"/>
    <lineage>
        <taxon>Bacteria</taxon>
        <taxon>Pseudomonadati</taxon>
        <taxon>Pseudomonadota</taxon>
        <taxon>Gammaproteobacteria</taxon>
        <taxon>Oceanospirillales</taxon>
        <taxon>Halomonadaceae</taxon>
        <taxon>Halomonas</taxon>
    </lineage>
</organism>
<comment type="caution">
    <text evidence="5">The sequence shown here is derived from an EMBL/GenBank/DDBJ whole genome shotgun (WGS) entry which is preliminary data.</text>
</comment>
<comment type="similarity">
    <text evidence="1 3">Belongs to the diaminopimelate epimerase family.</text>
</comment>
<dbReference type="GO" id="GO:0008837">
    <property type="term" value="F:diaminopimelate epimerase activity"/>
    <property type="evidence" value="ECO:0007669"/>
    <property type="project" value="UniProtKB-UniRule"/>
</dbReference>
<comment type="function">
    <text evidence="3">Catalyzes the stereoinversion of LL-2,6-diaminopimelate (L,L-DAP) to meso-diaminopimelate (meso-DAP), a precursor of L-lysine and an essential component of the bacterial peptidoglycan.</text>
</comment>
<feature type="binding site" evidence="3">
    <location>
        <begin position="72"/>
        <end position="73"/>
    </location>
    <ligand>
        <name>substrate</name>
    </ligand>
</feature>
<feature type="binding site" evidence="3">
    <location>
        <position position="193"/>
    </location>
    <ligand>
        <name>substrate</name>
    </ligand>
</feature>
<keyword evidence="2 3" id="KW-0413">Isomerase</keyword>
<name>A0A4R6HVF2_9GAMM</name>
<evidence type="ECO:0000313" key="6">
    <source>
        <dbReference type="Proteomes" id="UP000295150"/>
    </source>
</evidence>
<dbReference type="Pfam" id="PF01678">
    <property type="entry name" value="DAP_epimerase"/>
    <property type="match status" value="2"/>
</dbReference>
<proteinExistence type="inferred from homology"/>
<evidence type="ECO:0000256" key="3">
    <source>
        <dbReference type="HAMAP-Rule" id="MF_00197"/>
    </source>
</evidence>
<dbReference type="RefSeq" id="WP_166637523.1">
    <property type="nucleotide sequence ID" value="NZ_SNWH01000004.1"/>
</dbReference>
<evidence type="ECO:0000256" key="4">
    <source>
        <dbReference type="NCBIfam" id="TIGR00652"/>
    </source>
</evidence>
<keyword evidence="3" id="KW-0963">Cytoplasm</keyword>
<dbReference type="EC" id="5.1.1.7" evidence="3 4"/>
<dbReference type="PANTHER" id="PTHR31689:SF0">
    <property type="entry name" value="DIAMINOPIMELATE EPIMERASE"/>
    <property type="match status" value="1"/>
</dbReference>
<feature type="binding site" evidence="3">
    <location>
        <position position="160"/>
    </location>
    <ligand>
        <name>substrate</name>
    </ligand>
</feature>
<feature type="site" description="Important for dimerization" evidence="3">
    <location>
        <position position="270"/>
    </location>
</feature>
<dbReference type="UniPathway" id="UPA00034">
    <property type="reaction ID" value="UER00025"/>
</dbReference>
<dbReference type="SUPFAM" id="SSF54506">
    <property type="entry name" value="Diaminopimelate epimerase-like"/>
    <property type="match status" value="2"/>
</dbReference>
<dbReference type="AlphaFoldDB" id="A0A4R6HVF2"/>
<gene>
    <name evidence="3" type="primary">dapF</name>
    <name evidence="5" type="ORF">DFO68_104189</name>
</gene>
<dbReference type="NCBIfam" id="TIGR00652">
    <property type="entry name" value="DapF"/>
    <property type="match status" value="1"/>
</dbReference>
<dbReference type="Proteomes" id="UP000295150">
    <property type="component" value="Unassembled WGS sequence"/>
</dbReference>
<comment type="pathway">
    <text evidence="3">Amino-acid biosynthesis; L-lysine biosynthesis via DAP pathway; DL-2,6-diaminopimelate from LL-2,6-diaminopimelate: step 1/1.</text>
</comment>
<feature type="site" description="Could be important to modulate the pK values of the two catalytic cysteine residues" evidence="3">
    <location>
        <position position="211"/>
    </location>
</feature>
<comment type="catalytic activity">
    <reaction evidence="3">
        <text>(2S,6S)-2,6-diaminopimelate = meso-2,6-diaminopimelate</text>
        <dbReference type="Rhea" id="RHEA:15393"/>
        <dbReference type="ChEBI" id="CHEBI:57609"/>
        <dbReference type="ChEBI" id="CHEBI:57791"/>
        <dbReference type="EC" id="5.1.1.7"/>
    </reaction>
</comment>
<feature type="site" description="Could be important to modulate the pK values of the two catalytic cysteine residues" evidence="3">
    <location>
        <position position="162"/>
    </location>
</feature>
<evidence type="ECO:0000256" key="2">
    <source>
        <dbReference type="ARBA" id="ARBA00023235"/>
    </source>
</evidence>
<reference evidence="5 6" key="1">
    <citation type="submission" date="2019-03" db="EMBL/GenBank/DDBJ databases">
        <title>Freshwater and sediment microbial communities from various areas in North America, analyzing microbe dynamics in response to fracking.</title>
        <authorList>
            <person name="Lamendella R."/>
        </authorList>
    </citation>
    <scope>NUCLEOTIDE SEQUENCE [LARGE SCALE GENOMIC DNA]</scope>
    <source>
        <strain evidence="5 6">1_TX</strain>
    </source>
</reference>
<comment type="subcellular location">
    <subcellularLocation>
        <location evidence="3">Cytoplasm</location>
    </subcellularLocation>
</comment>
<feature type="binding site" evidence="3">
    <location>
        <position position="62"/>
    </location>
    <ligand>
        <name>substrate</name>
    </ligand>
</feature>
<dbReference type="PANTHER" id="PTHR31689">
    <property type="entry name" value="DIAMINOPIMELATE EPIMERASE, CHLOROPLASTIC"/>
    <property type="match status" value="1"/>
</dbReference>
<protein>
    <recommendedName>
        <fullName evidence="3 4">Diaminopimelate epimerase</fullName>
        <shortName evidence="3">DAP epimerase</shortName>
        <ecNumber evidence="3 4">5.1.1.7</ecNumber>
    </recommendedName>
    <alternativeName>
        <fullName evidence="3">PLP-independent amino acid racemase</fullName>
    </alternativeName>
</protein>
<feature type="binding site" evidence="3">
    <location>
        <begin position="221"/>
        <end position="222"/>
    </location>
    <ligand>
        <name>substrate</name>
    </ligand>
</feature>
<comment type="caution">
    <text evidence="3">Lacks conserved residue(s) required for the propagation of feature annotation.</text>
</comment>
<dbReference type="InterPro" id="IPR001653">
    <property type="entry name" value="DAP_epimerase_DapF"/>
</dbReference>
<dbReference type="EMBL" id="SNWH01000004">
    <property type="protein sequence ID" value="TDO12676.1"/>
    <property type="molecule type" value="Genomic_DNA"/>
</dbReference>
<feature type="binding site" evidence="3">
    <location>
        <position position="11"/>
    </location>
    <ligand>
        <name>substrate</name>
    </ligand>
</feature>
<comment type="subunit">
    <text evidence="3">Homodimer.</text>
</comment>
<dbReference type="Gene3D" id="3.10.310.10">
    <property type="entry name" value="Diaminopimelate Epimerase, Chain A, domain 1"/>
    <property type="match status" value="2"/>
</dbReference>
<accession>A0A4R6HVF2</accession>
<sequence length="286" mass="30858">MEFIKYDALENDYLVLDPASCDLTLDPAVIRRICDRRHGLGSDGILYGPHLDDGQYGLRIFNPDGTECEKSGNGLRIFARYLRDAGYVTAGTAQVYLMMSDAMVDVAYLGDQDDLIQVAMGQYTLRSSEIPVLLELPVVLGVKMQVGQHSLTASCVNLGNPHCVVLDLPVTENTARTVGPALCESDLFPERVNVQITRVVDRQTLEIEIWERGAGYTLASGSSSCAAAITCHQLGLVDAEVTVHMPGGTVGVQIDKASGVHLTGPVKAVFAANLSQDLNSYLAKDK</sequence>
<dbReference type="HAMAP" id="MF_00197">
    <property type="entry name" value="DAP_epimerase"/>
    <property type="match status" value="1"/>
</dbReference>
<dbReference type="GO" id="GO:0005829">
    <property type="term" value="C:cytosol"/>
    <property type="evidence" value="ECO:0007669"/>
    <property type="project" value="TreeGrafter"/>
</dbReference>
<feature type="binding site" evidence="3">
    <location>
        <begin position="211"/>
        <end position="212"/>
    </location>
    <ligand>
        <name>substrate</name>
    </ligand>
</feature>
<evidence type="ECO:0000256" key="1">
    <source>
        <dbReference type="ARBA" id="ARBA00010219"/>
    </source>
</evidence>
<keyword evidence="3" id="KW-0457">Lysine biosynthesis</keyword>
<evidence type="ECO:0000313" key="5">
    <source>
        <dbReference type="EMBL" id="TDO12676.1"/>
    </source>
</evidence>
<keyword evidence="6" id="KW-1185">Reference proteome</keyword>